<proteinExistence type="predicted"/>
<protein>
    <recommendedName>
        <fullName evidence="1">DUF4283 domain-containing protein</fullName>
    </recommendedName>
</protein>
<evidence type="ECO:0000259" key="1">
    <source>
        <dbReference type="Pfam" id="PF14111"/>
    </source>
</evidence>
<dbReference type="Proteomes" id="UP000824120">
    <property type="component" value="Chromosome 1"/>
</dbReference>
<dbReference type="OrthoDB" id="1939300at2759"/>
<name>A0A9J6B6E3_SOLCO</name>
<dbReference type="Pfam" id="PF14111">
    <property type="entry name" value="DUF4283"/>
    <property type="match status" value="1"/>
</dbReference>
<evidence type="ECO:0000313" key="2">
    <source>
        <dbReference type="EMBL" id="KAG5632241.1"/>
    </source>
</evidence>
<organism evidence="2 3">
    <name type="scientific">Solanum commersonii</name>
    <name type="common">Commerson's wild potato</name>
    <name type="synonym">Commerson's nightshade</name>
    <dbReference type="NCBI Taxonomy" id="4109"/>
    <lineage>
        <taxon>Eukaryota</taxon>
        <taxon>Viridiplantae</taxon>
        <taxon>Streptophyta</taxon>
        <taxon>Embryophyta</taxon>
        <taxon>Tracheophyta</taxon>
        <taxon>Spermatophyta</taxon>
        <taxon>Magnoliopsida</taxon>
        <taxon>eudicotyledons</taxon>
        <taxon>Gunneridae</taxon>
        <taxon>Pentapetalae</taxon>
        <taxon>asterids</taxon>
        <taxon>lamiids</taxon>
        <taxon>Solanales</taxon>
        <taxon>Solanaceae</taxon>
        <taxon>Solanoideae</taxon>
        <taxon>Solaneae</taxon>
        <taxon>Solanum</taxon>
    </lineage>
</organism>
<feature type="domain" description="DUF4283" evidence="1">
    <location>
        <begin position="1"/>
        <end position="64"/>
    </location>
</feature>
<gene>
    <name evidence="2" type="ORF">H5410_003958</name>
</gene>
<reference evidence="2 3" key="1">
    <citation type="submission" date="2020-09" db="EMBL/GenBank/DDBJ databases">
        <title>De no assembly of potato wild relative species, Solanum commersonii.</title>
        <authorList>
            <person name="Cho K."/>
        </authorList>
    </citation>
    <scope>NUCLEOTIDE SEQUENCE [LARGE SCALE GENOMIC DNA]</scope>
    <source>
        <strain evidence="2">LZ3.2</strain>
        <tissue evidence="2">Leaf</tissue>
    </source>
</reference>
<accession>A0A9J6B6E3</accession>
<dbReference type="AlphaFoldDB" id="A0A9J6B6E3"/>
<dbReference type="InterPro" id="IPR025558">
    <property type="entry name" value="DUF4283"/>
</dbReference>
<comment type="caution">
    <text evidence="2">The sequence shown here is derived from an EMBL/GenBank/DDBJ whole genome shotgun (WGS) entry which is preliminary data.</text>
</comment>
<evidence type="ECO:0000313" key="3">
    <source>
        <dbReference type="Proteomes" id="UP000824120"/>
    </source>
</evidence>
<dbReference type="PANTHER" id="PTHR33233">
    <property type="entry name" value="ENDONUCLEASE/EXONUCLEASE/PHOSPHATASE"/>
    <property type="match status" value="1"/>
</dbReference>
<sequence length="83" mass="10134">MERFIHEHGTFTIKPVILYYKDKYFVVRFANEEERDMVLCLVPHYLMRRPIIMKPWVPEFNFKEEILITIPLRVKLPNLPSSR</sequence>
<keyword evidence="3" id="KW-1185">Reference proteome</keyword>
<dbReference type="PANTHER" id="PTHR33233:SF17">
    <property type="entry name" value="DUF4283 DOMAIN-CONTAINING PROTEIN"/>
    <property type="match status" value="1"/>
</dbReference>
<dbReference type="EMBL" id="JACXVP010000001">
    <property type="protein sequence ID" value="KAG5632241.1"/>
    <property type="molecule type" value="Genomic_DNA"/>
</dbReference>